<reference evidence="2" key="1">
    <citation type="submission" date="2019-08" db="EMBL/GenBank/DDBJ databases">
        <authorList>
            <person name="Kucharzyk K."/>
            <person name="Murdoch R.W."/>
            <person name="Higgins S."/>
            <person name="Loffler F."/>
        </authorList>
    </citation>
    <scope>NUCLEOTIDE SEQUENCE</scope>
</reference>
<evidence type="ECO:0000256" key="1">
    <source>
        <dbReference type="SAM" id="MobiDB-lite"/>
    </source>
</evidence>
<sequence length="139" mass="15198">METRHRSSAIAMAAGHERSHPRSDFSSGRIHTAQRGAIVTDQQITIGKPDHCARAREPRCISNAVDGFGGVGAAQITLYTGDLRDLPIRCHQDHAIILKCIERIGAHRNESACASHIRGRGAWRVRAGNDALGRYHSQT</sequence>
<proteinExistence type="predicted"/>
<protein>
    <submittedName>
        <fullName evidence="2">Uncharacterized protein</fullName>
    </submittedName>
</protein>
<comment type="caution">
    <text evidence="2">The sequence shown here is derived from an EMBL/GenBank/DDBJ whole genome shotgun (WGS) entry which is preliminary data.</text>
</comment>
<dbReference type="EMBL" id="VSSQ01030134">
    <property type="protein sequence ID" value="MPM80540.1"/>
    <property type="molecule type" value="Genomic_DNA"/>
</dbReference>
<gene>
    <name evidence="2" type="ORF">SDC9_127587</name>
</gene>
<feature type="region of interest" description="Disordered" evidence="1">
    <location>
        <begin position="1"/>
        <end position="28"/>
    </location>
</feature>
<accession>A0A645CTU6</accession>
<organism evidence="2">
    <name type="scientific">bioreactor metagenome</name>
    <dbReference type="NCBI Taxonomy" id="1076179"/>
    <lineage>
        <taxon>unclassified sequences</taxon>
        <taxon>metagenomes</taxon>
        <taxon>ecological metagenomes</taxon>
    </lineage>
</organism>
<evidence type="ECO:0000313" key="2">
    <source>
        <dbReference type="EMBL" id="MPM80540.1"/>
    </source>
</evidence>
<name>A0A645CTU6_9ZZZZ</name>
<dbReference type="AlphaFoldDB" id="A0A645CTU6"/>